<accession>B4NP64</accession>
<dbReference type="InParanoid" id="B4NP64"/>
<dbReference type="OrthoDB" id="8046192at2759"/>
<evidence type="ECO:0000313" key="1">
    <source>
        <dbReference type="EMBL" id="EDW86153.2"/>
    </source>
</evidence>
<dbReference type="FunCoup" id="B4NP64">
    <property type="interactions" value="143"/>
</dbReference>
<dbReference type="EMBL" id="CH964289">
    <property type="protein sequence ID" value="EDW86153.2"/>
    <property type="molecule type" value="Genomic_DNA"/>
</dbReference>
<dbReference type="HOGENOM" id="CLU_145013_0_0_1"/>
<sequence length="160" mass="18170">MSPSYKTNANIGLSGRRLPEAVLVRTLEISSNLIDDFWLNKNLSCTSPINYELNHDIRHSIIYHKLYMARNSIVSRDCKSLAKVLTSYIFGDSLVRKGAFILFTKYAATMLKIIDRRLLNTLGLITPAPTGHSALFKMGIKRTSTLTQRPWKKKKNNILT</sequence>
<name>B4NP64_DROWI</name>
<dbReference type="KEGG" id="dwi:6652769"/>
<organism evidence="1 2">
    <name type="scientific">Drosophila willistoni</name>
    <name type="common">Fruit fly</name>
    <dbReference type="NCBI Taxonomy" id="7260"/>
    <lineage>
        <taxon>Eukaryota</taxon>
        <taxon>Metazoa</taxon>
        <taxon>Ecdysozoa</taxon>
        <taxon>Arthropoda</taxon>
        <taxon>Hexapoda</taxon>
        <taxon>Insecta</taxon>
        <taxon>Pterygota</taxon>
        <taxon>Neoptera</taxon>
        <taxon>Endopterygota</taxon>
        <taxon>Diptera</taxon>
        <taxon>Brachycera</taxon>
        <taxon>Muscomorpha</taxon>
        <taxon>Ephydroidea</taxon>
        <taxon>Drosophilidae</taxon>
        <taxon>Drosophila</taxon>
        <taxon>Sophophora</taxon>
    </lineage>
</organism>
<reference evidence="1 2" key="1">
    <citation type="journal article" date="2007" name="Nature">
        <title>Evolution of genes and genomes on the Drosophila phylogeny.</title>
        <authorList>
            <consortium name="Drosophila 12 Genomes Consortium"/>
            <person name="Clark A.G."/>
            <person name="Eisen M.B."/>
            <person name="Smith D.R."/>
            <person name="Bergman C.M."/>
            <person name="Oliver B."/>
            <person name="Markow T.A."/>
            <person name="Kaufman T.C."/>
            <person name="Kellis M."/>
            <person name="Gelbart W."/>
            <person name="Iyer V.N."/>
            <person name="Pollard D.A."/>
            <person name="Sackton T.B."/>
            <person name="Larracuente A.M."/>
            <person name="Singh N.D."/>
            <person name="Abad J.P."/>
            <person name="Abt D.N."/>
            <person name="Adryan B."/>
            <person name="Aguade M."/>
            <person name="Akashi H."/>
            <person name="Anderson W.W."/>
            <person name="Aquadro C.F."/>
            <person name="Ardell D.H."/>
            <person name="Arguello R."/>
            <person name="Artieri C.G."/>
            <person name="Barbash D.A."/>
            <person name="Barker D."/>
            <person name="Barsanti P."/>
            <person name="Batterham P."/>
            <person name="Batzoglou S."/>
            <person name="Begun D."/>
            <person name="Bhutkar A."/>
            <person name="Blanco E."/>
            <person name="Bosak S.A."/>
            <person name="Bradley R.K."/>
            <person name="Brand A.D."/>
            <person name="Brent M.R."/>
            <person name="Brooks A.N."/>
            <person name="Brown R.H."/>
            <person name="Butlin R.K."/>
            <person name="Caggese C."/>
            <person name="Calvi B.R."/>
            <person name="Bernardo de Carvalho A."/>
            <person name="Caspi A."/>
            <person name="Castrezana S."/>
            <person name="Celniker S.E."/>
            <person name="Chang J.L."/>
            <person name="Chapple C."/>
            <person name="Chatterji S."/>
            <person name="Chinwalla A."/>
            <person name="Civetta A."/>
            <person name="Clifton S.W."/>
            <person name="Comeron J.M."/>
            <person name="Costello J.C."/>
            <person name="Coyne J.A."/>
            <person name="Daub J."/>
            <person name="David R.G."/>
            <person name="Delcher A.L."/>
            <person name="Delehaunty K."/>
            <person name="Do C.B."/>
            <person name="Ebling H."/>
            <person name="Edwards K."/>
            <person name="Eickbush T."/>
            <person name="Evans J.D."/>
            <person name="Filipski A."/>
            <person name="Findeiss S."/>
            <person name="Freyhult E."/>
            <person name="Fulton L."/>
            <person name="Fulton R."/>
            <person name="Garcia A.C."/>
            <person name="Gardiner A."/>
            <person name="Garfield D.A."/>
            <person name="Garvin B.E."/>
            <person name="Gibson G."/>
            <person name="Gilbert D."/>
            <person name="Gnerre S."/>
            <person name="Godfrey J."/>
            <person name="Good R."/>
            <person name="Gotea V."/>
            <person name="Gravely B."/>
            <person name="Greenberg A.J."/>
            <person name="Griffiths-Jones S."/>
            <person name="Gross S."/>
            <person name="Guigo R."/>
            <person name="Gustafson E.A."/>
            <person name="Haerty W."/>
            <person name="Hahn M.W."/>
            <person name="Halligan D.L."/>
            <person name="Halpern A.L."/>
            <person name="Halter G.M."/>
            <person name="Han M.V."/>
            <person name="Heger A."/>
            <person name="Hillier L."/>
            <person name="Hinrichs A.S."/>
            <person name="Holmes I."/>
            <person name="Hoskins R.A."/>
            <person name="Hubisz M.J."/>
            <person name="Hultmark D."/>
            <person name="Huntley M.A."/>
            <person name="Jaffe D.B."/>
            <person name="Jagadeeshan S."/>
            <person name="Jeck W.R."/>
            <person name="Johnson J."/>
            <person name="Jones C.D."/>
            <person name="Jordan W.C."/>
            <person name="Karpen G.H."/>
            <person name="Kataoka E."/>
            <person name="Keightley P.D."/>
            <person name="Kheradpour P."/>
            <person name="Kirkness E.F."/>
            <person name="Koerich L.B."/>
            <person name="Kristiansen K."/>
            <person name="Kudrna D."/>
            <person name="Kulathinal R.J."/>
            <person name="Kumar S."/>
            <person name="Kwok R."/>
            <person name="Lander E."/>
            <person name="Langley C.H."/>
            <person name="Lapoint R."/>
            <person name="Lazzaro B.P."/>
            <person name="Lee S.J."/>
            <person name="Levesque L."/>
            <person name="Li R."/>
            <person name="Lin C.F."/>
            <person name="Lin M.F."/>
            <person name="Lindblad-Toh K."/>
            <person name="Llopart A."/>
            <person name="Long M."/>
            <person name="Low L."/>
            <person name="Lozovsky E."/>
            <person name="Lu J."/>
            <person name="Luo M."/>
            <person name="Machado C.A."/>
            <person name="Makalowski W."/>
            <person name="Marzo M."/>
            <person name="Matsuda M."/>
            <person name="Matzkin L."/>
            <person name="McAllister B."/>
            <person name="McBride C.S."/>
            <person name="McKernan B."/>
            <person name="McKernan K."/>
            <person name="Mendez-Lago M."/>
            <person name="Minx P."/>
            <person name="Mollenhauer M.U."/>
            <person name="Montooth K."/>
            <person name="Mount S.M."/>
            <person name="Mu X."/>
            <person name="Myers E."/>
            <person name="Negre B."/>
            <person name="Newfeld S."/>
            <person name="Nielsen R."/>
            <person name="Noor M.A."/>
            <person name="O'Grady P."/>
            <person name="Pachter L."/>
            <person name="Papaceit M."/>
            <person name="Parisi M.J."/>
            <person name="Parisi M."/>
            <person name="Parts L."/>
            <person name="Pedersen J.S."/>
            <person name="Pesole G."/>
            <person name="Phillippy A.M."/>
            <person name="Ponting C.P."/>
            <person name="Pop M."/>
            <person name="Porcelli D."/>
            <person name="Powell J.R."/>
            <person name="Prohaska S."/>
            <person name="Pruitt K."/>
            <person name="Puig M."/>
            <person name="Quesneville H."/>
            <person name="Ram K.R."/>
            <person name="Rand D."/>
            <person name="Rasmussen M.D."/>
            <person name="Reed L.K."/>
            <person name="Reenan R."/>
            <person name="Reily A."/>
            <person name="Remington K.A."/>
            <person name="Rieger T.T."/>
            <person name="Ritchie M.G."/>
            <person name="Robin C."/>
            <person name="Rogers Y.H."/>
            <person name="Rohde C."/>
            <person name="Rozas J."/>
            <person name="Rubenfield M.J."/>
            <person name="Ruiz A."/>
            <person name="Russo S."/>
            <person name="Salzberg S.L."/>
            <person name="Sanchez-Gracia A."/>
            <person name="Saranga D.J."/>
            <person name="Sato H."/>
            <person name="Schaeffer S.W."/>
            <person name="Schatz M.C."/>
            <person name="Schlenke T."/>
            <person name="Schwartz R."/>
            <person name="Segarra C."/>
            <person name="Singh R.S."/>
            <person name="Sirot L."/>
            <person name="Sirota M."/>
            <person name="Sisneros N.B."/>
            <person name="Smith C.D."/>
            <person name="Smith T.F."/>
            <person name="Spieth J."/>
            <person name="Stage D.E."/>
            <person name="Stark A."/>
            <person name="Stephan W."/>
            <person name="Strausberg R.L."/>
            <person name="Strempel S."/>
            <person name="Sturgill D."/>
            <person name="Sutton G."/>
            <person name="Sutton G.G."/>
            <person name="Tao W."/>
            <person name="Teichmann S."/>
            <person name="Tobari Y.N."/>
            <person name="Tomimura Y."/>
            <person name="Tsolas J.M."/>
            <person name="Valente V.L."/>
            <person name="Venter E."/>
            <person name="Venter J.C."/>
            <person name="Vicario S."/>
            <person name="Vieira F.G."/>
            <person name="Vilella A.J."/>
            <person name="Villasante A."/>
            <person name="Walenz B."/>
            <person name="Wang J."/>
            <person name="Wasserman M."/>
            <person name="Watts T."/>
            <person name="Wilson D."/>
            <person name="Wilson R.K."/>
            <person name="Wing R.A."/>
            <person name="Wolfner M.F."/>
            <person name="Wong A."/>
            <person name="Wong G.K."/>
            <person name="Wu C.I."/>
            <person name="Wu G."/>
            <person name="Yamamoto D."/>
            <person name="Yang H.P."/>
            <person name="Yang S.P."/>
            <person name="Yorke J.A."/>
            <person name="Yoshida K."/>
            <person name="Zdobnov E."/>
            <person name="Zhang P."/>
            <person name="Zhang Y."/>
            <person name="Zimin A.V."/>
            <person name="Baldwin J."/>
            <person name="Abdouelleil A."/>
            <person name="Abdulkadir J."/>
            <person name="Abebe A."/>
            <person name="Abera B."/>
            <person name="Abreu J."/>
            <person name="Acer S.C."/>
            <person name="Aftuck L."/>
            <person name="Alexander A."/>
            <person name="An P."/>
            <person name="Anderson E."/>
            <person name="Anderson S."/>
            <person name="Arachi H."/>
            <person name="Azer M."/>
            <person name="Bachantsang P."/>
            <person name="Barry A."/>
            <person name="Bayul T."/>
            <person name="Berlin A."/>
            <person name="Bessette D."/>
            <person name="Bloom T."/>
            <person name="Blye J."/>
            <person name="Boguslavskiy L."/>
            <person name="Bonnet C."/>
            <person name="Boukhgalter B."/>
            <person name="Bourzgui I."/>
            <person name="Brown A."/>
            <person name="Cahill P."/>
            <person name="Channer S."/>
            <person name="Cheshatsang Y."/>
            <person name="Chuda L."/>
            <person name="Citroen M."/>
            <person name="Collymore A."/>
            <person name="Cooke P."/>
            <person name="Costello M."/>
            <person name="D'Aco K."/>
            <person name="Daza R."/>
            <person name="De Haan G."/>
            <person name="DeGray S."/>
            <person name="DeMaso C."/>
            <person name="Dhargay N."/>
            <person name="Dooley K."/>
            <person name="Dooley E."/>
            <person name="Doricent M."/>
            <person name="Dorje P."/>
            <person name="Dorjee K."/>
            <person name="Dupes A."/>
            <person name="Elong R."/>
            <person name="Falk J."/>
            <person name="Farina A."/>
            <person name="Faro S."/>
            <person name="Ferguson D."/>
            <person name="Fisher S."/>
            <person name="Foley C.D."/>
            <person name="Franke A."/>
            <person name="Friedrich D."/>
            <person name="Gadbois L."/>
            <person name="Gearin G."/>
            <person name="Gearin C.R."/>
            <person name="Giannoukos G."/>
            <person name="Goode T."/>
            <person name="Graham J."/>
            <person name="Grandbois E."/>
            <person name="Grewal S."/>
            <person name="Gyaltsen K."/>
            <person name="Hafez N."/>
            <person name="Hagos B."/>
            <person name="Hall J."/>
            <person name="Henson C."/>
            <person name="Hollinger A."/>
            <person name="Honan T."/>
            <person name="Huard M.D."/>
            <person name="Hughes L."/>
            <person name="Hurhula B."/>
            <person name="Husby M.E."/>
            <person name="Kamat A."/>
            <person name="Kanga B."/>
            <person name="Kashin S."/>
            <person name="Khazanovich D."/>
            <person name="Kisner P."/>
            <person name="Lance K."/>
            <person name="Lara M."/>
            <person name="Lee W."/>
            <person name="Lennon N."/>
            <person name="Letendre F."/>
            <person name="LeVine R."/>
            <person name="Lipovsky A."/>
            <person name="Liu X."/>
            <person name="Liu J."/>
            <person name="Liu S."/>
            <person name="Lokyitsang T."/>
            <person name="Lokyitsang Y."/>
            <person name="Lubonja R."/>
            <person name="Lui A."/>
            <person name="MacDonald P."/>
            <person name="Magnisalis V."/>
            <person name="Maru K."/>
            <person name="Matthews C."/>
            <person name="McCusker W."/>
            <person name="McDonough S."/>
            <person name="Mehta T."/>
            <person name="Meldrim J."/>
            <person name="Meneus L."/>
            <person name="Mihai O."/>
            <person name="Mihalev A."/>
            <person name="Mihova T."/>
            <person name="Mittelman R."/>
            <person name="Mlenga V."/>
            <person name="Montmayeur A."/>
            <person name="Mulrain L."/>
            <person name="Navidi A."/>
            <person name="Naylor J."/>
            <person name="Negash T."/>
            <person name="Nguyen T."/>
            <person name="Nguyen N."/>
            <person name="Nicol R."/>
            <person name="Norbu C."/>
            <person name="Norbu N."/>
            <person name="Novod N."/>
            <person name="O'Neill B."/>
            <person name="Osman S."/>
            <person name="Markiewicz E."/>
            <person name="Oyono O.L."/>
            <person name="Patti C."/>
            <person name="Phunkhang P."/>
            <person name="Pierre F."/>
            <person name="Priest M."/>
            <person name="Raghuraman S."/>
            <person name="Rege F."/>
            <person name="Reyes R."/>
            <person name="Rise C."/>
            <person name="Rogov P."/>
            <person name="Ross K."/>
            <person name="Ryan E."/>
            <person name="Settipalli S."/>
            <person name="Shea T."/>
            <person name="Sherpa N."/>
            <person name="Shi L."/>
            <person name="Shih D."/>
            <person name="Sparrow T."/>
            <person name="Spaulding J."/>
            <person name="Stalker J."/>
            <person name="Stange-Thomann N."/>
            <person name="Stavropoulos S."/>
            <person name="Stone C."/>
            <person name="Strader C."/>
            <person name="Tesfaye S."/>
            <person name="Thomson T."/>
            <person name="Thoulutsang Y."/>
            <person name="Thoulutsang D."/>
            <person name="Topham K."/>
            <person name="Topping I."/>
            <person name="Tsamla T."/>
            <person name="Vassiliev H."/>
            <person name="Vo A."/>
            <person name="Wangchuk T."/>
            <person name="Wangdi T."/>
            <person name="Weiand M."/>
            <person name="Wilkinson J."/>
            <person name="Wilson A."/>
            <person name="Yadav S."/>
            <person name="Young G."/>
            <person name="Yu Q."/>
            <person name="Zembek L."/>
            <person name="Zhong D."/>
            <person name="Zimmer A."/>
            <person name="Zwirko Z."/>
            <person name="Jaffe D.B."/>
            <person name="Alvarez P."/>
            <person name="Brockman W."/>
            <person name="Butler J."/>
            <person name="Chin C."/>
            <person name="Gnerre S."/>
            <person name="Grabherr M."/>
            <person name="Kleber M."/>
            <person name="Mauceli E."/>
            <person name="MacCallum I."/>
        </authorList>
    </citation>
    <scope>NUCLEOTIDE SEQUENCE [LARGE SCALE GENOMIC DNA]</scope>
    <source>
        <strain evidence="2">Tucson 14030-0811.24</strain>
    </source>
</reference>
<protein>
    <submittedName>
        <fullName evidence="1">Uncharacterized protein</fullName>
    </submittedName>
</protein>
<keyword evidence="2" id="KW-1185">Reference proteome</keyword>
<dbReference type="Proteomes" id="UP000007798">
    <property type="component" value="Unassembled WGS sequence"/>
</dbReference>
<gene>
    <name evidence="1" type="primary">Dwil\GK19234</name>
    <name evidence="1" type="ORF">Dwil_GK19234</name>
</gene>
<proteinExistence type="predicted"/>
<evidence type="ECO:0000313" key="2">
    <source>
        <dbReference type="Proteomes" id="UP000007798"/>
    </source>
</evidence>
<dbReference type="AlphaFoldDB" id="B4NP64"/>